<keyword evidence="11" id="KW-1185">Reference proteome</keyword>
<sequence length="243" mass="27026">APCCHRINYEFFIISKCFGVLLFSLLPFLLSSGLYFYLWLPESSPSPHSAAVKCIPVLTLSAMLFCHKGCSLGHPGGKLLAGLLMSAVGDVCLIWKDLLLPGKCVAFFSLAHILYSLSFLSVRSRRPSWLLLPCLALWIFTGCTYMYFLPHLQVRPDAQLMVPAVGFYCILITIMTSFAFRTSRPPTIAGSLFFMASDFILAHQLFVAPAPWGRMMIMITYYLAQLLITVGGTHLSFVFLAAF</sequence>
<name>A0A8C4X8V1_ERPCA</name>
<feature type="transmembrane region" description="Helical" evidence="9">
    <location>
        <begin position="219"/>
        <end position="242"/>
    </location>
</feature>
<dbReference type="PANTHER" id="PTHR31885:SF11">
    <property type="entry name" value="TRANSMEMBRANE PROTEIN 86B"/>
    <property type="match status" value="1"/>
</dbReference>
<evidence type="ECO:0000256" key="8">
    <source>
        <dbReference type="ARBA" id="ARBA00049560"/>
    </source>
</evidence>
<evidence type="ECO:0000256" key="2">
    <source>
        <dbReference type="ARBA" id="ARBA00007375"/>
    </source>
</evidence>
<evidence type="ECO:0000256" key="4">
    <source>
        <dbReference type="ARBA" id="ARBA00022989"/>
    </source>
</evidence>
<dbReference type="Proteomes" id="UP000694620">
    <property type="component" value="Chromosome 11"/>
</dbReference>
<dbReference type="AlphaFoldDB" id="A0A8C4X8V1"/>
<dbReference type="PANTHER" id="PTHR31885">
    <property type="entry name" value="GH04784P"/>
    <property type="match status" value="1"/>
</dbReference>
<evidence type="ECO:0000256" key="1">
    <source>
        <dbReference type="ARBA" id="ARBA00004141"/>
    </source>
</evidence>
<dbReference type="GO" id="GO:0016020">
    <property type="term" value="C:membrane"/>
    <property type="evidence" value="ECO:0007669"/>
    <property type="project" value="UniProtKB-SubCell"/>
</dbReference>
<feature type="transmembrane region" description="Helical" evidence="9">
    <location>
        <begin position="187"/>
        <end position="207"/>
    </location>
</feature>
<comment type="catalytic activity">
    <reaction evidence="7">
        <text>a 1-O-(1Z-alkenyl)-sn-glycero-3-phosphoethanolamine + H2O = a 2,3-saturated aldehyde + sn-glycero-3-phosphoethanolamine</text>
        <dbReference type="Rhea" id="RHEA:16905"/>
        <dbReference type="ChEBI" id="CHEBI:15377"/>
        <dbReference type="ChEBI" id="CHEBI:73359"/>
        <dbReference type="ChEBI" id="CHEBI:77288"/>
        <dbReference type="ChEBI" id="CHEBI:143890"/>
        <dbReference type="EC" id="3.3.2.2"/>
    </reaction>
</comment>
<evidence type="ECO:0000313" key="11">
    <source>
        <dbReference type="Proteomes" id="UP000694620"/>
    </source>
</evidence>
<dbReference type="GeneTree" id="ENSGT00390000007101"/>
<feature type="transmembrane region" description="Helical" evidence="9">
    <location>
        <begin position="160"/>
        <end position="180"/>
    </location>
</feature>
<reference evidence="10" key="3">
    <citation type="submission" date="2025-09" db="UniProtKB">
        <authorList>
            <consortium name="Ensembl"/>
        </authorList>
    </citation>
    <scope>IDENTIFICATION</scope>
</reference>
<proteinExistence type="inferred from homology"/>
<keyword evidence="4 9" id="KW-1133">Transmembrane helix</keyword>
<evidence type="ECO:0000256" key="6">
    <source>
        <dbReference type="ARBA" id="ARBA00035673"/>
    </source>
</evidence>
<comment type="catalytic activity">
    <reaction evidence="8">
        <text>a 1-O-(1Z-alkenyl)-sn-glycero-3-phosphocholine + H2O = a 2,3-saturated aldehyde + sn-glycerol 3-phosphocholine</text>
        <dbReference type="Rhea" id="RHEA:22544"/>
        <dbReference type="ChEBI" id="CHEBI:15377"/>
        <dbReference type="ChEBI" id="CHEBI:16870"/>
        <dbReference type="ChEBI" id="CHEBI:73359"/>
        <dbReference type="ChEBI" id="CHEBI:77287"/>
        <dbReference type="EC" id="3.3.2.2"/>
    </reaction>
</comment>
<evidence type="ECO:0000313" key="10">
    <source>
        <dbReference type="Ensembl" id="ENSECRP00000014117.1"/>
    </source>
</evidence>
<feature type="transmembrane region" description="Helical" evidence="9">
    <location>
        <begin position="129"/>
        <end position="148"/>
    </location>
</feature>
<comment type="subcellular location">
    <subcellularLocation>
        <location evidence="1">Membrane</location>
        <topology evidence="1">Multi-pass membrane protein</topology>
    </subcellularLocation>
</comment>
<evidence type="ECO:0000256" key="3">
    <source>
        <dbReference type="ARBA" id="ARBA00022692"/>
    </source>
</evidence>
<protein>
    <recommendedName>
        <fullName evidence="6">lysoplasmalogenase</fullName>
        <ecNumber evidence="6">3.3.2.2</ecNumber>
    </recommendedName>
</protein>
<dbReference type="Pfam" id="PF07947">
    <property type="entry name" value="YhhN"/>
    <property type="match status" value="1"/>
</dbReference>
<dbReference type="GO" id="GO:0047408">
    <property type="term" value="F:alkenylglycerophosphocholine hydrolase activity"/>
    <property type="evidence" value="ECO:0007669"/>
    <property type="project" value="UniProtKB-EC"/>
</dbReference>
<dbReference type="Ensembl" id="ENSECRT00000014362.1">
    <property type="protein sequence ID" value="ENSECRP00000014117.1"/>
    <property type="gene ID" value="ENSECRG00000009406.1"/>
</dbReference>
<evidence type="ECO:0000256" key="7">
    <source>
        <dbReference type="ARBA" id="ARBA00049458"/>
    </source>
</evidence>
<comment type="similarity">
    <text evidence="2">Belongs to the TMEM86 family.</text>
</comment>
<feature type="transmembrane region" description="Helical" evidence="9">
    <location>
        <begin position="12"/>
        <end position="38"/>
    </location>
</feature>
<accession>A0A8C4X8V1</accession>
<feature type="transmembrane region" description="Helical" evidence="9">
    <location>
        <begin position="105"/>
        <end position="122"/>
    </location>
</feature>
<evidence type="ECO:0000256" key="9">
    <source>
        <dbReference type="SAM" id="Phobius"/>
    </source>
</evidence>
<evidence type="ECO:0000256" key="5">
    <source>
        <dbReference type="ARBA" id="ARBA00023136"/>
    </source>
</evidence>
<organism evidence="10 11">
    <name type="scientific">Erpetoichthys calabaricus</name>
    <name type="common">Rope fish</name>
    <name type="synonym">Calamoichthys calabaricus</name>
    <dbReference type="NCBI Taxonomy" id="27687"/>
    <lineage>
        <taxon>Eukaryota</taxon>
        <taxon>Metazoa</taxon>
        <taxon>Chordata</taxon>
        <taxon>Craniata</taxon>
        <taxon>Vertebrata</taxon>
        <taxon>Euteleostomi</taxon>
        <taxon>Actinopterygii</taxon>
        <taxon>Polypteriformes</taxon>
        <taxon>Polypteridae</taxon>
        <taxon>Erpetoichthys</taxon>
    </lineage>
</organism>
<keyword evidence="3 9" id="KW-0812">Transmembrane</keyword>
<reference evidence="10" key="1">
    <citation type="submission" date="2021-06" db="EMBL/GenBank/DDBJ databases">
        <authorList>
            <consortium name="Wellcome Sanger Institute Data Sharing"/>
        </authorList>
    </citation>
    <scope>NUCLEOTIDE SEQUENCE [LARGE SCALE GENOMIC DNA]</scope>
</reference>
<reference evidence="10" key="2">
    <citation type="submission" date="2025-08" db="UniProtKB">
        <authorList>
            <consortium name="Ensembl"/>
        </authorList>
    </citation>
    <scope>IDENTIFICATION</scope>
</reference>
<keyword evidence="5 9" id="KW-0472">Membrane</keyword>
<dbReference type="InterPro" id="IPR012506">
    <property type="entry name" value="TMEM86B-like"/>
</dbReference>
<dbReference type="EC" id="3.3.2.2" evidence="6"/>